<protein>
    <submittedName>
        <fullName evidence="1">Uncharacterized protein</fullName>
    </submittedName>
</protein>
<comment type="caution">
    <text evidence="1">The sequence shown here is derived from an EMBL/GenBank/DDBJ whole genome shotgun (WGS) entry which is preliminary data.</text>
</comment>
<dbReference type="AlphaFoldDB" id="A0AAV4DFJ1"/>
<proteinExistence type="predicted"/>
<evidence type="ECO:0000313" key="1">
    <source>
        <dbReference type="EMBL" id="GFO42979.1"/>
    </source>
</evidence>
<dbReference type="Proteomes" id="UP000735302">
    <property type="component" value="Unassembled WGS sequence"/>
</dbReference>
<sequence>MSPQMVSQFLARPAPYWAGDGSPKDGALRPIRRLVVLPNMAGQLWVKGYVHQDDIYLVLLPFSVHAETPVCVFGFVSLINCLISVMRAKGVS</sequence>
<keyword evidence="2" id="KW-1185">Reference proteome</keyword>
<organism evidence="1 2">
    <name type="scientific">Plakobranchus ocellatus</name>
    <dbReference type="NCBI Taxonomy" id="259542"/>
    <lineage>
        <taxon>Eukaryota</taxon>
        <taxon>Metazoa</taxon>
        <taxon>Spiralia</taxon>
        <taxon>Lophotrochozoa</taxon>
        <taxon>Mollusca</taxon>
        <taxon>Gastropoda</taxon>
        <taxon>Heterobranchia</taxon>
        <taxon>Euthyneura</taxon>
        <taxon>Panpulmonata</taxon>
        <taxon>Sacoglossa</taxon>
        <taxon>Placobranchoidea</taxon>
        <taxon>Plakobranchidae</taxon>
        <taxon>Plakobranchus</taxon>
    </lineage>
</organism>
<gene>
    <name evidence="1" type="ORF">PoB_006948400</name>
</gene>
<dbReference type="EMBL" id="BLXT01007841">
    <property type="protein sequence ID" value="GFO42979.1"/>
    <property type="molecule type" value="Genomic_DNA"/>
</dbReference>
<evidence type="ECO:0000313" key="2">
    <source>
        <dbReference type="Proteomes" id="UP000735302"/>
    </source>
</evidence>
<reference evidence="1 2" key="1">
    <citation type="journal article" date="2021" name="Elife">
        <title>Chloroplast acquisition without the gene transfer in kleptoplastic sea slugs, Plakobranchus ocellatus.</title>
        <authorList>
            <person name="Maeda T."/>
            <person name="Takahashi S."/>
            <person name="Yoshida T."/>
            <person name="Shimamura S."/>
            <person name="Takaki Y."/>
            <person name="Nagai Y."/>
            <person name="Toyoda A."/>
            <person name="Suzuki Y."/>
            <person name="Arimoto A."/>
            <person name="Ishii H."/>
            <person name="Satoh N."/>
            <person name="Nishiyama T."/>
            <person name="Hasebe M."/>
            <person name="Maruyama T."/>
            <person name="Minagawa J."/>
            <person name="Obokata J."/>
            <person name="Shigenobu S."/>
        </authorList>
    </citation>
    <scope>NUCLEOTIDE SEQUENCE [LARGE SCALE GENOMIC DNA]</scope>
</reference>
<name>A0AAV4DFJ1_9GAST</name>
<accession>A0AAV4DFJ1</accession>